<proteinExistence type="predicted"/>
<name>A0A1H5T4Q2_9FLAO</name>
<keyword evidence="1" id="KW-1133">Transmembrane helix</keyword>
<feature type="transmembrane region" description="Helical" evidence="1">
    <location>
        <begin position="20"/>
        <end position="42"/>
    </location>
</feature>
<sequence length="108" mass="12564">MAKTQNDNISAKEVWEKHPISFYLGSMVTVAGIVSLIFIFYFNNRIEDIKLTYEKQVENLKSNQATEIEVVKMKVRQEVQQGQVQEISNNSNEGKAFQEFLNNYKNKK</sequence>
<gene>
    <name evidence="2" type="ORF">SAMN05421847_0344</name>
</gene>
<dbReference type="AlphaFoldDB" id="A0A1H5T4Q2"/>
<dbReference type="EMBL" id="FNUS01000001">
    <property type="protein sequence ID" value="SEF56997.1"/>
    <property type="molecule type" value="Genomic_DNA"/>
</dbReference>
<keyword evidence="1" id="KW-0812">Transmembrane</keyword>
<accession>A0A1H5T4Q2</accession>
<evidence type="ECO:0000256" key="1">
    <source>
        <dbReference type="SAM" id="Phobius"/>
    </source>
</evidence>
<dbReference type="RefSeq" id="WP_103912383.1">
    <property type="nucleotide sequence ID" value="NZ_FNUS01000001.1"/>
</dbReference>
<keyword evidence="3" id="KW-1185">Reference proteome</keyword>
<evidence type="ECO:0000313" key="3">
    <source>
        <dbReference type="Proteomes" id="UP000236738"/>
    </source>
</evidence>
<keyword evidence="1" id="KW-0472">Membrane</keyword>
<protein>
    <submittedName>
        <fullName evidence="2">Uncharacterized protein</fullName>
    </submittedName>
</protein>
<dbReference type="Proteomes" id="UP000236738">
    <property type="component" value="Unassembled WGS sequence"/>
</dbReference>
<evidence type="ECO:0000313" key="2">
    <source>
        <dbReference type="EMBL" id="SEF56997.1"/>
    </source>
</evidence>
<organism evidence="2 3">
    <name type="scientific">Halpernia humi</name>
    <dbReference type="NCBI Taxonomy" id="493375"/>
    <lineage>
        <taxon>Bacteria</taxon>
        <taxon>Pseudomonadati</taxon>
        <taxon>Bacteroidota</taxon>
        <taxon>Flavobacteriia</taxon>
        <taxon>Flavobacteriales</taxon>
        <taxon>Weeksellaceae</taxon>
        <taxon>Chryseobacterium group</taxon>
        <taxon>Halpernia</taxon>
    </lineage>
</organism>
<reference evidence="3" key="1">
    <citation type="submission" date="2016-10" db="EMBL/GenBank/DDBJ databases">
        <authorList>
            <person name="Varghese N."/>
            <person name="Submissions S."/>
        </authorList>
    </citation>
    <scope>NUCLEOTIDE SEQUENCE [LARGE SCALE GENOMIC DNA]</scope>
    <source>
        <strain evidence="3">DSM 21580</strain>
    </source>
</reference>